<sequence length="719" mass="72593">MRHQHGSPRTRFGRPAAGAAVAGLATALVGSAVFGVGAFSRLDDLSDGSTWLWSAVTGEVIRVNANNGRVDLVHSVDGAEDHPVRLAQNNRHLVLHDLEAGSLTSVNLARMEFTGESGIGSADDNRFVLGRGAAVIIAEERGEVRRVDPETLRPAGEPLRLGGRLVGGQFDAEGVLWVASPSQGTVVGIDTRSEQPEVVESVPVGDPGDDLAITVLDSGALAVNTDSDELSVVTGGSADTVESPVGVNGAEVTDRTEGGLAAVTVPDTSSVVAVEGLPDDPRVRTFTVHGTRPDAAVPFAGDVYVPYSEEGLVRRFSSDGRQRTTIRVPDAGESPLELEVRDEHLFINAPESESALVVDSDGGVRKVSKYDTDPRADGPGGAENQGERPGGDSADPYVEGPDGGGYVPEQPDLPDASTPEDLPEPPGRPEGGRGEEARPEEHEDGYEEPSAEQPPRPPDVPDLPDGEWAPGDGQGGEQGEQGGQDGEQGGGGGLPLPPGGNGGEGPGSGGGDDEDEESEDGSDDGGLPDLPGGGILDPQDPEPPESGDDENDEDHEGDGGDGDQSGDDDDSAEGDDEAPEEEDDGGADPGGGPDGGDEGGDDGDGGGTGTEEPEDGGDTPDPADPGDTPPPEDPQDPEPPVTDPGTDPDPGDDVPPESGGSGGGPGDAPPEEGTGGPQNGAEQPEAPADGGTGGTGPGGTPEQDDASDTTPDADAEPAS</sequence>
<feature type="region of interest" description="Disordered" evidence="1">
    <location>
        <begin position="354"/>
        <end position="719"/>
    </location>
</feature>
<dbReference type="Proteomes" id="UP001499993">
    <property type="component" value="Unassembled WGS sequence"/>
</dbReference>
<organism evidence="2 3">
    <name type="scientific">Streptomonospora halophila</name>
    <dbReference type="NCBI Taxonomy" id="427369"/>
    <lineage>
        <taxon>Bacteria</taxon>
        <taxon>Bacillati</taxon>
        <taxon>Actinomycetota</taxon>
        <taxon>Actinomycetes</taxon>
        <taxon>Streptosporangiales</taxon>
        <taxon>Nocardiopsidaceae</taxon>
        <taxon>Streptomonospora</taxon>
    </lineage>
</organism>
<feature type="compositionally biased region" description="Acidic residues" evidence="1">
    <location>
        <begin position="595"/>
        <end position="604"/>
    </location>
</feature>
<comment type="caution">
    <text evidence="2">The sequence shown here is derived from an EMBL/GenBank/DDBJ whole genome shotgun (WGS) entry which is preliminary data.</text>
</comment>
<feature type="compositionally biased region" description="Pro residues" evidence="1">
    <location>
        <begin position="452"/>
        <end position="461"/>
    </location>
</feature>
<reference evidence="3" key="1">
    <citation type="journal article" date="2019" name="Int. J. Syst. Evol. Microbiol.">
        <title>The Global Catalogue of Microorganisms (GCM) 10K type strain sequencing project: providing services to taxonomists for standard genome sequencing and annotation.</title>
        <authorList>
            <consortium name="The Broad Institute Genomics Platform"/>
            <consortium name="The Broad Institute Genome Sequencing Center for Infectious Disease"/>
            <person name="Wu L."/>
            <person name="Ma J."/>
        </authorList>
    </citation>
    <scope>NUCLEOTIDE SEQUENCE [LARGE SCALE GENOMIC DNA]</scope>
    <source>
        <strain evidence="3">JCM 18123</strain>
    </source>
</reference>
<dbReference type="RefSeq" id="WP_345556773.1">
    <property type="nucleotide sequence ID" value="NZ_BAABIK010000013.1"/>
</dbReference>
<evidence type="ECO:0000313" key="3">
    <source>
        <dbReference type="Proteomes" id="UP001499993"/>
    </source>
</evidence>
<feature type="compositionally biased region" description="Acidic residues" evidence="1">
    <location>
        <begin position="511"/>
        <end position="523"/>
    </location>
</feature>
<name>A0ABP9GH10_9ACTN</name>
<gene>
    <name evidence="2" type="ORF">GCM10023224_25920</name>
</gene>
<dbReference type="SUPFAM" id="SSF101898">
    <property type="entry name" value="NHL repeat"/>
    <property type="match status" value="1"/>
</dbReference>
<accession>A0ABP9GH10</accession>
<proteinExistence type="predicted"/>
<feature type="compositionally biased region" description="Basic and acidic residues" evidence="1">
    <location>
        <begin position="362"/>
        <end position="376"/>
    </location>
</feature>
<keyword evidence="3" id="KW-1185">Reference proteome</keyword>
<feature type="compositionally biased region" description="Acidic residues" evidence="1">
    <location>
        <begin position="702"/>
        <end position="719"/>
    </location>
</feature>
<feature type="compositionally biased region" description="Basic and acidic residues" evidence="1">
    <location>
        <begin position="430"/>
        <end position="441"/>
    </location>
</feature>
<feature type="compositionally biased region" description="Gly residues" evidence="1">
    <location>
        <begin position="472"/>
        <end position="510"/>
    </location>
</feature>
<evidence type="ECO:0000256" key="1">
    <source>
        <dbReference type="SAM" id="MobiDB-lite"/>
    </source>
</evidence>
<feature type="compositionally biased region" description="Acidic residues" evidence="1">
    <location>
        <begin position="539"/>
        <end position="586"/>
    </location>
</feature>
<feature type="compositionally biased region" description="Pro residues" evidence="1">
    <location>
        <begin position="627"/>
        <end position="642"/>
    </location>
</feature>
<protein>
    <submittedName>
        <fullName evidence="2">Uncharacterized protein</fullName>
    </submittedName>
</protein>
<dbReference type="EMBL" id="BAABIK010000013">
    <property type="protein sequence ID" value="GAA4942370.1"/>
    <property type="molecule type" value="Genomic_DNA"/>
</dbReference>
<evidence type="ECO:0000313" key="2">
    <source>
        <dbReference type="EMBL" id="GAA4942370.1"/>
    </source>
</evidence>
<feature type="compositionally biased region" description="Gly residues" evidence="1">
    <location>
        <begin position="690"/>
        <end position="699"/>
    </location>
</feature>